<dbReference type="KEGG" id="egm:AYC65_00475"/>
<gene>
    <name evidence="2" type="ORF">I6H88_10970</name>
</gene>
<accession>A0A7T7UVH8</accession>
<feature type="transmembrane region" description="Helical" evidence="1">
    <location>
        <begin position="66"/>
        <end position="89"/>
    </location>
</feature>
<feature type="transmembrane region" description="Helical" evidence="1">
    <location>
        <begin position="127"/>
        <end position="144"/>
    </location>
</feature>
<proteinExistence type="predicted"/>
<dbReference type="GeneID" id="93131355"/>
<dbReference type="EMBL" id="CP067018">
    <property type="protein sequence ID" value="QQN56987.1"/>
    <property type="molecule type" value="Genomic_DNA"/>
</dbReference>
<keyword evidence="3" id="KW-1185">Reference proteome</keyword>
<evidence type="ECO:0000256" key="1">
    <source>
        <dbReference type="SAM" id="Phobius"/>
    </source>
</evidence>
<feature type="transmembrane region" description="Helical" evidence="1">
    <location>
        <begin position="40"/>
        <end position="60"/>
    </location>
</feature>
<evidence type="ECO:0000313" key="2">
    <source>
        <dbReference type="EMBL" id="QQN56987.1"/>
    </source>
</evidence>
<sequence>MQDFNDIQQLWKQNDTSVSIPKMNLSAVKNTRQKMKNKELFLATVLIATGIIILIMAYFLDFRYKTSALYISMGAISLICFIQAVLLLLTVKKIAQINAAAPPSEHLKQWQEYNEFRKKQIRWNMPVYYLLLGSALVIYLLEVLKDVSITYKLVALFLTFGWMFFTYFYLGKKSLAKTDLKINTIISELQNLEKQFK</sequence>
<keyword evidence="1" id="KW-1133">Transmembrane helix</keyword>
<organism evidence="2 3">
    <name type="scientific">Elizabethkingia bruuniana</name>
    <dbReference type="NCBI Taxonomy" id="1756149"/>
    <lineage>
        <taxon>Bacteria</taxon>
        <taxon>Pseudomonadati</taxon>
        <taxon>Bacteroidota</taxon>
        <taxon>Flavobacteriia</taxon>
        <taxon>Flavobacteriales</taxon>
        <taxon>Weeksellaceae</taxon>
        <taxon>Elizabethkingia</taxon>
    </lineage>
</organism>
<dbReference type="Proteomes" id="UP000595426">
    <property type="component" value="Chromosome"/>
</dbReference>
<dbReference type="RefSeq" id="WP_034866568.1">
    <property type="nucleotide sequence ID" value="NZ_CBCSDR010000007.1"/>
</dbReference>
<keyword evidence="1" id="KW-0812">Transmembrane</keyword>
<reference evidence="2 3" key="1">
    <citation type="submission" date="2020-12" db="EMBL/GenBank/DDBJ databases">
        <title>FDA dAtabase for Regulatory Grade micrObial Sequences (FDA-ARGOS): Supporting development and validation of Infectious Disease Dx tests.</title>
        <authorList>
            <person name="Kerrigan L."/>
            <person name="Long C."/>
            <person name="Tallon L."/>
            <person name="Sadzewicz L."/>
            <person name="Zhao X."/>
            <person name="Boylan J."/>
            <person name="Ott S."/>
            <person name="Bowen H."/>
            <person name="Vavikolanu K."/>
            <person name="Mehta A."/>
            <person name="Aluvathingal J."/>
            <person name="Nadendla S."/>
            <person name="Yan Y."/>
            <person name="Sichtig H."/>
        </authorList>
    </citation>
    <scope>NUCLEOTIDE SEQUENCE [LARGE SCALE GENOMIC DNA]</scope>
    <source>
        <strain evidence="2 3">FDAARGOS_1031</strain>
    </source>
</reference>
<feature type="transmembrane region" description="Helical" evidence="1">
    <location>
        <begin position="150"/>
        <end position="170"/>
    </location>
</feature>
<dbReference type="AlphaFoldDB" id="A0A7T7UVH8"/>
<dbReference type="OrthoDB" id="794917at2"/>
<protein>
    <submittedName>
        <fullName evidence="2">Uncharacterized protein</fullName>
    </submittedName>
</protein>
<keyword evidence="1" id="KW-0472">Membrane</keyword>
<name>A0A7T7UVH8_9FLAO</name>
<evidence type="ECO:0000313" key="3">
    <source>
        <dbReference type="Proteomes" id="UP000595426"/>
    </source>
</evidence>